<feature type="region of interest" description="Disordered" evidence="1">
    <location>
        <begin position="286"/>
        <end position="308"/>
    </location>
</feature>
<name>A0A7Y9XH49_9ACTN</name>
<dbReference type="Pfam" id="PF19054">
    <property type="entry name" value="DUF5753"/>
    <property type="match status" value="1"/>
</dbReference>
<dbReference type="Pfam" id="PF13560">
    <property type="entry name" value="HTH_31"/>
    <property type="match status" value="1"/>
</dbReference>
<protein>
    <submittedName>
        <fullName evidence="3">Transcriptional regulator with XRE-family HTH domain</fullName>
    </submittedName>
</protein>
<dbReference type="InterPro" id="IPR010982">
    <property type="entry name" value="Lambda_DNA-bd_dom_sf"/>
</dbReference>
<dbReference type="Gene3D" id="1.10.260.40">
    <property type="entry name" value="lambda repressor-like DNA-binding domains"/>
    <property type="match status" value="1"/>
</dbReference>
<reference evidence="3 4" key="1">
    <citation type="submission" date="2020-07" db="EMBL/GenBank/DDBJ databases">
        <title>Sequencing the genomes of 1000 actinobacteria strains.</title>
        <authorList>
            <person name="Klenk H.-P."/>
        </authorList>
    </citation>
    <scope>NUCLEOTIDE SEQUENCE [LARGE SCALE GENOMIC DNA]</scope>
    <source>
        <strain evidence="3 4">DSM 45278</strain>
    </source>
</reference>
<comment type="caution">
    <text evidence="3">The sequence shown here is derived from an EMBL/GenBank/DDBJ whole genome shotgun (WGS) entry which is preliminary data.</text>
</comment>
<dbReference type="SMART" id="SM00530">
    <property type="entry name" value="HTH_XRE"/>
    <property type="match status" value="1"/>
</dbReference>
<dbReference type="InterPro" id="IPR043917">
    <property type="entry name" value="DUF5753"/>
</dbReference>
<dbReference type="CDD" id="cd00093">
    <property type="entry name" value="HTH_XRE"/>
    <property type="match status" value="1"/>
</dbReference>
<organism evidence="3 4">
    <name type="scientific">Nocardiopsis sinuspersici</name>
    <dbReference type="NCBI Taxonomy" id="501010"/>
    <lineage>
        <taxon>Bacteria</taxon>
        <taxon>Bacillati</taxon>
        <taxon>Actinomycetota</taxon>
        <taxon>Actinomycetes</taxon>
        <taxon>Streptosporangiales</taxon>
        <taxon>Nocardiopsidaceae</taxon>
        <taxon>Nocardiopsis</taxon>
    </lineage>
</organism>
<accession>A0A7Y9XH49</accession>
<feature type="region of interest" description="Disordered" evidence="1">
    <location>
        <begin position="47"/>
        <end position="68"/>
    </location>
</feature>
<dbReference type="InterPro" id="IPR001387">
    <property type="entry name" value="Cro/C1-type_HTH"/>
</dbReference>
<evidence type="ECO:0000256" key="1">
    <source>
        <dbReference type="SAM" id="MobiDB-lite"/>
    </source>
</evidence>
<dbReference type="RefSeq" id="WP_179810993.1">
    <property type="nucleotide sequence ID" value="NZ_JACCHL010000001.1"/>
</dbReference>
<evidence type="ECO:0000313" key="3">
    <source>
        <dbReference type="EMBL" id="NYH54565.1"/>
    </source>
</evidence>
<dbReference type="GO" id="GO:0003677">
    <property type="term" value="F:DNA binding"/>
    <property type="evidence" value="ECO:0007669"/>
    <property type="project" value="InterPro"/>
</dbReference>
<dbReference type="EMBL" id="JACCHL010000001">
    <property type="protein sequence ID" value="NYH54565.1"/>
    <property type="molecule type" value="Genomic_DNA"/>
</dbReference>
<proteinExistence type="predicted"/>
<dbReference type="Proteomes" id="UP000584931">
    <property type="component" value="Unassembled WGS sequence"/>
</dbReference>
<gene>
    <name evidence="3" type="ORF">HNR06_004154</name>
</gene>
<evidence type="ECO:0000259" key="2">
    <source>
        <dbReference type="PROSITE" id="PS50943"/>
    </source>
</evidence>
<dbReference type="AlphaFoldDB" id="A0A7Y9XH49"/>
<dbReference type="SUPFAM" id="SSF47413">
    <property type="entry name" value="lambda repressor-like DNA-binding domains"/>
    <property type="match status" value="1"/>
</dbReference>
<sequence>MSRQTSSRSASAEYPQGTASEWERFGERVRAVRERLGLSVEELAEGASASPHRIRQVESGSYEPQRNDARRLDSALQAEGVLWDAWAQTFITAGLRAGATVADLLPQAFQVRAYAPLVLPDGFLTEDYARALNRVERPMEADFLIPDRPTIREVCGTFPGPPYYCLIADEASLTRPVASPSVMRTQLTRLRDLATGDRVTVHLLPQGTAPHPGLRGAFWTLAFSPRHSLAYTPHPRGPGHLVTDATHIKGYADLFSTLQGVALSATDSLRLLDQVIERFPDKPRRRALTTGLHHGTSDTCDTAAAAKG</sequence>
<dbReference type="PROSITE" id="PS50943">
    <property type="entry name" value="HTH_CROC1"/>
    <property type="match status" value="1"/>
</dbReference>
<evidence type="ECO:0000313" key="4">
    <source>
        <dbReference type="Proteomes" id="UP000584931"/>
    </source>
</evidence>
<feature type="domain" description="HTH cro/C1-type" evidence="2">
    <location>
        <begin position="29"/>
        <end position="83"/>
    </location>
</feature>